<dbReference type="Proteomes" id="UP001056120">
    <property type="component" value="Linkage Group LG05"/>
</dbReference>
<evidence type="ECO:0000313" key="1">
    <source>
        <dbReference type="EMBL" id="KAI3814971.1"/>
    </source>
</evidence>
<dbReference type="EMBL" id="CM042022">
    <property type="protein sequence ID" value="KAI3814971.1"/>
    <property type="molecule type" value="Genomic_DNA"/>
</dbReference>
<reference evidence="1 2" key="2">
    <citation type="journal article" date="2022" name="Mol. Ecol. Resour.">
        <title>The genomes of chicory, endive, great burdock and yacon provide insights into Asteraceae paleo-polyploidization history and plant inulin production.</title>
        <authorList>
            <person name="Fan W."/>
            <person name="Wang S."/>
            <person name="Wang H."/>
            <person name="Wang A."/>
            <person name="Jiang F."/>
            <person name="Liu H."/>
            <person name="Zhao H."/>
            <person name="Xu D."/>
            <person name="Zhang Y."/>
        </authorList>
    </citation>
    <scope>NUCLEOTIDE SEQUENCE [LARGE SCALE GENOMIC DNA]</scope>
    <source>
        <strain evidence="2">cv. Yunnan</strain>
        <tissue evidence="1">Leaves</tissue>
    </source>
</reference>
<evidence type="ECO:0000313" key="2">
    <source>
        <dbReference type="Proteomes" id="UP001056120"/>
    </source>
</evidence>
<proteinExistence type="predicted"/>
<name>A0ACB9J4C0_9ASTR</name>
<reference evidence="2" key="1">
    <citation type="journal article" date="2022" name="Mol. Ecol. Resour.">
        <title>The genomes of chicory, endive, great burdock and yacon provide insights into Asteraceae palaeo-polyploidization history and plant inulin production.</title>
        <authorList>
            <person name="Fan W."/>
            <person name="Wang S."/>
            <person name="Wang H."/>
            <person name="Wang A."/>
            <person name="Jiang F."/>
            <person name="Liu H."/>
            <person name="Zhao H."/>
            <person name="Xu D."/>
            <person name="Zhang Y."/>
        </authorList>
    </citation>
    <scope>NUCLEOTIDE SEQUENCE [LARGE SCALE GENOMIC DNA]</scope>
    <source>
        <strain evidence="2">cv. Yunnan</strain>
    </source>
</reference>
<gene>
    <name evidence="1" type="ORF">L1987_14620</name>
</gene>
<protein>
    <submittedName>
        <fullName evidence="1">Uncharacterized protein</fullName>
    </submittedName>
</protein>
<accession>A0ACB9J4C0</accession>
<keyword evidence="2" id="KW-1185">Reference proteome</keyword>
<comment type="caution">
    <text evidence="1">The sequence shown here is derived from an EMBL/GenBank/DDBJ whole genome shotgun (WGS) entry which is preliminary data.</text>
</comment>
<sequence>MSSLFEILSGAAGLRPSVISSLLLDHFGRLLYSPIIYGMCLKCLLMLRPHSIRMQSDRWQDFFFMDARFILAFFFNFLLS</sequence>
<organism evidence="1 2">
    <name type="scientific">Smallanthus sonchifolius</name>
    <dbReference type="NCBI Taxonomy" id="185202"/>
    <lineage>
        <taxon>Eukaryota</taxon>
        <taxon>Viridiplantae</taxon>
        <taxon>Streptophyta</taxon>
        <taxon>Embryophyta</taxon>
        <taxon>Tracheophyta</taxon>
        <taxon>Spermatophyta</taxon>
        <taxon>Magnoliopsida</taxon>
        <taxon>eudicotyledons</taxon>
        <taxon>Gunneridae</taxon>
        <taxon>Pentapetalae</taxon>
        <taxon>asterids</taxon>
        <taxon>campanulids</taxon>
        <taxon>Asterales</taxon>
        <taxon>Asteraceae</taxon>
        <taxon>Asteroideae</taxon>
        <taxon>Heliantheae alliance</taxon>
        <taxon>Millerieae</taxon>
        <taxon>Smallanthus</taxon>
    </lineage>
</organism>